<dbReference type="InterPro" id="IPR050294">
    <property type="entry name" value="RnfB_subfamily"/>
</dbReference>
<organism evidence="10 11">
    <name type="scientific">Methanocaldococcus villosus KIN24-T80</name>
    <dbReference type="NCBI Taxonomy" id="1069083"/>
    <lineage>
        <taxon>Archaea</taxon>
        <taxon>Methanobacteriati</taxon>
        <taxon>Methanobacteriota</taxon>
        <taxon>Methanomada group</taxon>
        <taxon>Methanococci</taxon>
        <taxon>Methanococcales</taxon>
        <taxon>Methanocaldococcaceae</taxon>
        <taxon>Methanocaldococcus</taxon>
    </lineage>
</organism>
<dbReference type="GO" id="GO:0016491">
    <property type="term" value="F:oxidoreductase activity"/>
    <property type="evidence" value="ECO:0007669"/>
    <property type="project" value="UniProtKB-ARBA"/>
</dbReference>
<dbReference type="AlphaFoldDB" id="N6V2L0"/>
<evidence type="ECO:0000259" key="9">
    <source>
        <dbReference type="PROSITE" id="PS51379"/>
    </source>
</evidence>
<evidence type="ECO:0000256" key="4">
    <source>
        <dbReference type="ARBA" id="ARBA00022723"/>
    </source>
</evidence>
<protein>
    <recommendedName>
        <fullName evidence="8">Ferredoxin</fullName>
    </recommendedName>
</protein>
<comment type="caution">
    <text evidence="10">The sequence shown here is derived from an EMBL/GenBank/DDBJ whole genome shotgun (WGS) entry which is preliminary data.</text>
</comment>
<accession>N6V2L0</accession>
<keyword evidence="2 8" id="KW-0813">Transport</keyword>
<evidence type="ECO:0000256" key="7">
    <source>
        <dbReference type="ARBA" id="ARBA00023014"/>
    </source>
</evidence>
<keyword evidence="6 8" id="KW-0408">Iron</keyword>
<dbReference type="EMBL" id="APMM01000013">
    <property type="protein sequence ID" value="ENN96498.1"/>
    <property type="molecule type" value="Genomic_DNA"/>
</dbReference>
<dbReference type="CDD" id="cd04410">
    <property type="entry name" value="DMSOR_beta-like"/>
    <property type="match status" value="1"/>
</dbReference>
<dbReference type="PRINTS" id="PR00354">
    <property type="entry name" value="7FE8SFRDOXIN"/>
</dbReference>
<evidence type="ECO:0000256" key="1">
    <source>
        <dbReference type="ARBA" id="ARBA00001966"/>
    </source>
</evidence>
<gene>
    <name evidence="10" type="ORF">J422_01725</name>
</gene>
<dbReference type="PROSITE" id="PS00198">
    <property type="entry name" value="4FE4S_FER_1"/>
    <property type="match status" value="1"/>
</dbReference>
<name>N6V2L0_9EURY</name>
<dbReference type="PROSITE" id="PS51379">
    <property type="entry name" value="4FE4S_FER_2"/>
    <property type="match status" value="1"/>
</dbReference>
<comment type="function">
    <text evidence="8">Ferredoxins are iron-sulfur proteins that transfer electrons in a wide variety of metabolic reactions.</text>
</comment>
<keyword evidence="3 8" id="KW-0004">4Fe-4S</keyword>
<sequence>MKKVMMTNFLCDNCGDCVRACMEVNKVSRIYIIEKDKKFVPIVCQHCASAPCKEVCPVNAIYHENSVVKLDLDKCIGCGLCALACPFGAIVIDDKAYKCVLCKETACVKACSKGCLEIVEVNDIINLRKEKASELFVKIKVNGSKKGEIIDKIVANAKIQI</sequence>
<dbReference type="Pfam" id="PF00037">
    <property type="entry name" value="Fer4"/>
    <property type="match status" value="1"/>
</dbReference>
<keyword evidence="7 8" id="KW-0411">Iron-sulfur</keyword>
<dbReference type="InterPro" id="IPR017900">
    <property type="entry name" value="4Fe4S_Fe_S_CS"/>
</dbReference>
<dbReference type="PATRIC" id="fig|1069083.5.peg.339"/>
<reference evidence="10 11" key="1">
    <citation type="journal article" date="2013" name="Genome Announc.">
        <title>Draft Genome Sequence of a Highly Flagellated, Fast-Swimming Archaeon, Methanocaldococcus villosus Strain KIN24-T80 (DSM 22612).</title>
        <authorList>
            <person name="Thennarasu S."/>
            <person name="Polireddy D."/>
            <person name="Antony A."/>
            <person name="Yada M.R."/>
            <person name="Algarawi S."/>
            <person name="Sivakumar N."/>
        </authorList>
    </citation>
    <scope>NUCLEOTIDE SEQUENCE [LARGE SCALE GENOMIC DNA]</scope>
    <source>
        <strain evidence="10 11">KIN24-T80</strain>
    </source>
</reference>
<dbReference type="RefSeq" id="WP_004590103.1">
    <property type="nucleotide sequence ID" value="NZ_APMM01000013.1"/>
</dbReference>
<keyword evidence="5 8" id="KW-0249">Electron transport</keyword>
<evidence type="ECO:0000313" key="10">
    <source>
        <dbReference type="EMBL" id="ENN96498.1"/>
    </source>
</evidence>
<dbReference type="OrthoDB" id="2837at2157"/>
<dbReference type="GO" id="GO:0009055">
    <property type="term" value="F:electron transfer activity"/>
    <property type="evidence" value="ECO:0007669"/>
    <property type="project" value="UniProtKB-UniRule"/>
</dbReference>
<evidence type="ECO:0000256" key="2">
    <source>
        <dbReference type="ARBA" id="ARBA00022448"/>
    </source>
</evidence>
<keyword evidence="4 8" id="KW-0479">Metal-binding</keyword>
<proteinExistence type="predicted"/>
<dbReference type="InterPro" id="IPR000813">
    <property type="entry name" value="7Fe_ferredoxin"/>
</dbReference>
<keyword evidence="11" id="KW-1185">Reference proteome</keyword>
<evidence type="ECO:0000313" key="11">
    <source>
        <dbReference type="Proteomes" id="UP000053695"/>
    </source>
</evidence>
<dbReference type="SUPFAM" id="SSF54862">
    <property type="entry name" value="4Fe-4S ferredoxins"/>
    <property type="match status" value="1"/>
</dbReference>
<dbReference type="GO" id="GO:0051539">
    <property type="term" value="F:4 iron, 4 sulfur cluster binding"/>
    <property type="evidence" value="ECO:0007669"/>
    <property type="project" value="UniProtKB-UniRule"/>
</dbReference>
<dbReference type="PANTHER" id="PTHR42859">
    <property type="entry name" value="OXIDOREDUCTASE"/>
    <property type="match status" value="1"/>
</dbReference>
<feature type="domain" description="4Fe-4S ferredoxin-type" evidence="9">
    <location>
        <begin position="66"/>
        <end position="95"/>
    </location>
</feature>
<dbReference type="STRING" id="1069083.GCA_000371805_00196"/>
<dbReference type="Proteomes" id="UP000053695">
    <property type="component" value="Unassembled WGS sequence"/>
</dbReference>
<dbReference type="GO" id="GO:0046872">
    <property type="term" value="F:metal ion binding"/>
    <property type="evidence" value="ECO:0007669"/>
    <property type="project" value="UniProtKB-UniRule"/>
</dbReference>
<evidence type="ECO:0000256" key="8">
    <source>
        <dbReference type="RuleBase" id="RU365098"/>
    </source>
</evidence>
<dbReference type="PANTHER" id="PTHR42859:SF10">
    <property type="entry name" value="DIMETHYLSULFOXIDE REDUCTASE CHAIN B"/>
    <property type="match status" value="1"/>
</dbReference>
<evidence type="ECO:0000256" key="6">
    <source>
        <dbReference type="ARBA" id="ARBA00023004"/>
    </source>
</evidence>
<evidence type="ECO:0000256" key="3">
    <source>
        <dbReference type="ARBA" id="ARBA00022485"/>
    </source>
</evidence>
<comment type="cofactor">
    <cofactor evidence="1 8">
        <name>[4Fe-4S] cluster</name>
        <dbReference type="ChEBI" id="CHEBI:49883"/>
    </cofactor>
</comment>
<evidence type="ECO:0000256" key="5">
    <source>
        <dbReference type="ARBA" id="ARBA00022982"/>
    </source>
</evidence>
<dbReference type="Gene3D" id="3.30.70.20">
    <property type="match status" value="2"/>
</dbReference>
<dbReference type="InterPro" id="IPR017896">
    <property type="entry name" value="4Fe4S_Fe-S-bd"/>
</dbReference>